<keyword evidence="1 4" id="KW-0479">Metal-binding</keyword>
<gene>
    <name evidence="6" type="ordered locus">Trad_2181</name>
</gene>
<reference evidence="7" key="1">
    <citation type="submission" date="2010-05" db="EMBL/GenBank/DDBJ databases">
        <title>The complete genome of Truepera radiovictris DSM 17093.</title>
        <authorList>
            <consortium name="US DOE Joint Genome Institute (JGI-PGF)"/>
            <person name="Lucas S."/>
            <person name="Copeland A."/>
            <person name="Lapidus A."/>
            <person name="Glavina del Rio T."/>
            <person name="Dalin E."/>
            <person name="Tice H."/>
            <person name="Bruce D."/>
            <person name="Goodwin L."/>
            <person name="Pitluck S."/>
            <person name="Kyrpides N."/>
            <person name="Mavromatis K."/>
            <person name="Ovchinnikova G."/>
            <person name="Munk A.C."/>
            <person name="Detter J.C."/>
            <person name="Han C."/>
            <person name="Tapia R."/>
            <person name="Land M."/>
            <person name="Hauser L."/>
            <person name="Markowitz V."/>
            <person name="Cheng J.-F."/>
            <person name="Hugenholtz P."/>
            <person name="Woyke T."/>
            <person name="Wu D."/>
            <person name="Tindall B."/>
            <person name="Pomrenke H.G."/>
            <person name="Brambilla E."/>
            <person name="Klenk H.-P."/>
            <person name="Eisen J.A."/>
        </authorList>
    </citation>
    <scope>NUCLEOTIDE SEQUENCE [LARGE SCALE GENOMIC DNA]</scope>
    <source>
        <strain evidence="7">DSM 17093 / CIP 108686 / LMG 22925 / RQ-24</strain>
    </source>
</reference>
<protein>
    <submittedName>
        <fullName evidence="6">Alcohol dehydrogenase GroES domain protein</fullName>
    </submittedName>
</protein>
<dbReference type="InterPro" id="IPR050129">
    <property type="entry name" value="Zn_alcohol_dh"/>
</dbReference>
<proteinExistence type="inferred from homology"/>
<dbReference type="AlphaFoldDB" id="D7CRW5"/>
<evidence type="ECO:0000313" key="6">
    <source>
        <dbReference type="EMBL" id="ADI15293.1"/>
    </source>
</evidence>
<evidence type="ECO:0000313" key="7">
    <source>
        <dbReference type="Proteomes" id="UP000000379"/>
    </source>
</evidence>
<dbReference type="InterPro" id="IPR011032">
    <property type="entry name" value="GroES-like_sf"/>
</dbReference>
<feature type="domain" description="Enoyl reductase (ER)" evidence="5">
    <location>
        <begin position="10"/>
        <end position="340"/>
    </location>
</feature>
<dbReference type="RefSeq" id="WP_013178657.1">
    <property type="nucleotide sequence ID" value="NC_014221.1"/>
</dbReference>
<dbReference type="HOGENOM" id="CLU_026673_11_0_0"/>
<comment type="similarity">
    <text evidence="4">Belongs to the zinc-containing alcohol dehydrogenase family.</text>
</comment>
<evidence type="ECO:0000256" key="2">
    <source>
        <dbReference type="ARBA" id="ARBA00022833"/>
    </source>
</evidence>
<evidence type="ECO:0000259" key="5">
    <source>
        <dbReference type="SMART" id="SM00829"/>
    </source>
</evidence>
<reference evidence="6 7" key="2">
    <citation type="journal article" date="2011" name="Stand. Genomic Sci.">
        <title>Complete genome sequence of Truepera radiovictrix type strain (RQ-24).</title>
        <authorList>
            <person name="Ivanova N."/>
            <person name="Rohde C."/>
            <person name="Munk C."/>
            <person name="Nolan M."/>
            <person name="Lucas S."/>
            <person name="Del Rio T.G."/>
            <person name="Tice H."/>
            <person name="Deshpande S."/>
            <person name="Cheng J.F."/>
            <person name="Tapia R."/>
            <person name="Han C."/>
            <person name="Goodwin L."/>
            <person name="Pitluck S."/>
            <person name="Liolios K."/>
            <person name="Mavromatis K."/>
            <person name="Mikhailova N."/>
            <person name="Pati A."/>
            <person name="Chen A."/>
            <person name="Palaniappan K."/>
            <person name="Land M."/>
            <person name="Hauser L."/>
            <person name="Chang Y.J."/>
            <person name="Jeffries C.D."/>
            <person name="Brambilla E."/>
            <person name="Rohde M."/>
            <person name="Goker M."/>
            <person name="Tindall B.J."/>
            <person name="Woyke T."/>
            <person name="Bristow J."/>
            <person name="Eisen J.A."/>
            <person name="Markowitz V."/>
            <person name="Hugenholtz P."/>
            <person name="Kyrpides N.C."/>
            <person name="Klenk H.P."/>
            <person name="Lapidus A."/>
        </authorList>
    </citation>
    <scope>NUCLEOTIDE SEQUENCE [LARGE SCALE GENOMIC DNA]</scope>
    <source>
        <strain evidence="7">DSM 17093 / CIP 108686 / LMG 22925 / RQ-24</strain>
    </source>
</reference>
<dbReference type="InterPro" id="IPR036291">
    <property type="entry name" value="NAD(P)-bd_dom_sf"/>
</dbReference>
<dbReference type="STRING" id="649638.Trad_2181"/>
<dbReference type="InterPro" id="IPR002328">
    <property type="entry name" value="ADH_Zn_CS"/>
</dbReference>
<keyword evidence="3" id="KW-0560">Oxidoreductase</keyword>
<dbReference type="Gene3D" id="3.40.50.720">
    <property type="entry name" value="NAD(P)-binding Rossmann-like Domain"/>
    <property type="match status" value="1"/>
</dbReference>
<dbReference type="KEGG" id="tra:Trad_2181"/>
<evidence type="ECO:0000256" key="4">
    <source>
        <dbReference type="RuleBase" id="RU361277"/>
    </source>
</evidence>
<dbReference type="SUPFAM" id="SSF50129">
    <property type="entry name" value="GroES-like"/>
    <property type="match status" value="1"/>
</dbReference>
<dbReference type="InterPro" id="IPR020843">
    <property type="entry name" value="ER"/>
</dbReference>
<dbReference type="SUPFAM" id="SSF51735">
    <property type="entry name" value="NAD(P)-binding Rossmann-fold domains"/>
    <property type="match status" value="1"/>
</dbReference>
<name>D7CRW5_TRURR</name>
<evidence type="ECO:0000256" key="3">
    <source>
        <dbReference type="ARBA" id="ARBA00023002"/>
    </source>
</evidence>
<evidence type="ECO:0000256" key="1">
    <source>
        <dbReference type="ARBA" id="ARBA00022723"/>
    </source>
</evidence>
<dbReference type="InterPro" id="IPR013149">
    <property type="entry name" value="ADH-like_C"/>
</dbReference>
<dbReference type="PANTHER" id="PTHR43401:SF2">
    <property type="entry name" value="L-THREONINE 3-DEHYDROGENASE"/>
    <property type="match status" value="1"/>
</dbReference>
<keyword evidence="7" id="KW-1185">Reference proteome</keyword>
<dbReference type="Gene3D" id="3.90.180.10">
    <property type="entry name" value="Medium-chain alcohol dehydrogenases, catalytic domain"/>
    <property type="match status" value="1"/>
</dbReference>
<dbReference type="GO" id="GO:0008270">
    <property type="term" value="F:zinc ion binding"/>
    <property type="evidence" value="ECO:0007669"/>
    <property type="project" value="InterPro"/>
</dbReference>
<keyword evidence="2 4" id="KW-0862">Zinc</keyword>
<dbReference type="Proteomes" id="UP000000379">
    <property type="component" value="Chromosome"/>
</dbReference>
<sequence>MQALMKVAPGVGNVELREIPEPQPGPGEVLLEVKAAGICGTDLHIYDDEFRTQPPVVMGHEVSGRVVALGAGVFGVREGARVTTETYAATCGSCRLCRSGHRNLCAERRSIGSAVHGGFAKYLVVPATNLHELPPGISDEAGALTEPLACVAHAVLGAATVRAGETAVVAGPGAIGLLTLQVLKASGATVIVLGTDADEARLELARRLGAEHTLSVQREDAEALVREVTLDGLGADVVYECSGAGGAAAALLRLVRRRGRYVQIGLFGRPVAWDLDEVCYRELTVTGSNASTPEGWRSALALLRSGQVSTQVLVSNVYPLSAWAEAFTCFREKRGVKVLLKPGA</sequence>
<dbReference type="PANTHER" id="PTHR43401">
    <property type="entry name" value="L-THREONINE 3-DEHYDROGENASE"/>
    <property type="match status" value="1"/>
</dbReference>
<accession>D7CRW5</accession>
<organism evidence="6 7">
    <name type="scientific">Truepera radiovictrix (strain DSM 17093 / CIP 108686 / LMG 22925 / RQ-24)</name>
    <dbReference type="NCBI Taxonomy" id="649638"/>
    <lineage>
        <taxon>Bacteria</taxon>
        <taxon>Thermotogati</taxon>
        <taxon>Deinococcota</taxon>
        <taxon>Deinococci</taxon>
        <taxon>Trueperales</taxon>
        <taxon>Trueperaceae</taxon>
        <taxon>Truepera</taxon>
    </lineage>
</organism>
<dbReference type="SMART" id="SM00829">
    <property type="entry name" value="PKS_ER"/>
    <property type="match status" value="1"/>
</dbReference>
<dbReference type="PROSITE" id="PS00059">
    <property type="entry name" value="ADH_ZINC"/>
    <property type="match status" value="1"/>
</dbReference>
<dbReference type="EMBL" id="CP002049">
    <property type="protein sequence ID" value="ADI15293.1"/>
    <property type="molecule type" value="Genomic_DNA"/>
</dbReference>
<dbReference type="GO" id="GO:0016491">
    <property type="term" value="F:oxidoreductase activity"/>
    <property type="evidence" value="ECO:0007669"/>
    <property type="project" value="UniProtKB-KW"/>
</dbReference>
<dbReference type="Pfam" id="PF08240">
    <property type="entry name" value="ADH_N"/>
    <property type="match status" value="1"/>
</dbReference>
<comment type="cofactor">
    <cofactor evidence="4">
        <name>Zn(2+)</name>
        <dbReference type="ChEBI" id="CHEBI:29105"/>
    </cofactor>
</comment>
<dbReference type="InterPro" id="IPR013154">
    <property type="entry name" value="ADH-like_N"/>
</dbReference>
<dbReference type="Pfam" id="PF00107">
    <property type="entry name" value="ADH_zinc_N"/>
    <property type="match status" value="1"/>
</dbReference>
<dbReference type="eggNOG" id="COG1063">
    <property type="taxonomic scope" value="Bacteria"/>
</dbReference>